<organism evidence="8 9">
    <name type="scientific">Kitasatospora cineracea</name>
    <dbReference type="NCBI Taxonomy" id="88074"/>
    <lineage>
        <taxon>Bacteria</taxon>
        <taxon>Bacillati</taxon>
        <taxon>Actinomycetota</taxon>
        <taxon>Actinomycetes</taxon>
        <taxon>Kitasatosporales</taxon>
        <taxon>Streptomycetaceae</taxon>
        <taxon>Kitasatospora</taxon>
    </lineage>
</organism>
<dbReference type="GO" id="GO:0004674">
    <property type="term" value="F:protein serine/threonine kinase activity"/>
    <property type="evidence" value="ECO:0007669"/>
    <property type="project" value="UniProtKB-KW"/>
</dbReference>
<dbReference type="InterPro" id="IPR011009">
    <property type="entry name" value="Kinase-like_dom_sf"/>
</dbReference>
<keyword evidence="2" id="KW-0547">Nucleotide-binding</keyword>
<evidence type="ECO:0000256" key="4">
    <source>
        <dbReference type="ARBA" id="ARBA00022840"/>
    </source>
</evidence>
<dbReference type="EMBL" id="RJVJ01000002">
    <property type="protein sequence ID" value="ROR38179.1"/>
    <property type="molecule type" value="Genomic_DNA"/>
</dbReference>
<keyword evidence="1" id="KW-0808">Transferase</keyword>
<dbReference type="Proteomes" id="UP000267408">
    <property type="component" value="Unassembled WGS sequence"/>
</dbReference>
<evidence type="ECO:0000256" key="3">
    <source>
        <dbReference type="ARBA" id="ARBA00022777"/>
    </source>
</evidence>
<evidence type="ECO:0000313" key="8">
    <source>
        <dbReference type="EMBL" id="ROR38179.1"/>
    </source>
</evidence>
<protein>
    <submittedName>
        <fullName evidence="8">Serine/threonine protein kinase</fullName>
    </submittedName>
</protein>
<gene>
    <name evidence="8" type="ORF">EDD39_6353</name>
</gene>
<evidence type="ECO:0000256" key="6">
    <source>
        <dbReference type="SAM" id="MobiDB-lite"/>
    </source>
</evidence>
<feature type="domain" description="Protein kinase" evidence="7">
    <location>
        <begin position="42"/>
        <end position="310"/>
    </location>
</feature>
<keyword evidence="3 8" id="KW-0418">Kinase</keyword>
<dbReference type="Gene3D" id="1.10.510.10">
    <property type="entry name" value="Transferase(Phosphotransferase) domain 1"/>
    <property type="match status" value="1"/>
</dbReference>
<proteinExistence type="predicted"/>
<dbReference type="SUPFAM" id="SSF48452">
    <property type="entry name" value="TPR-like"/>
    <property type="match status" value="2"/>
</dbReference>
<dbReference type="SMART" id="SM00220">
    <property type="entry name" value="S_TKc"/>
    <property type="match status" value="1"/>
</dbReference>
<dbReference type="AlphaFoldDB" id="A0A8G1XD09"/>
<dbReference type="Pfam" id="PF00069">
    <property type="entry name" value="Pkinase"/>
    <property type="match status" value="1"/>
</dbReference>
<dbReference type="PANTHER" id="PTHR43289">
    <property type="entry name" value="MITOGEN-ACTIVATED PROTEIN KINASE KINASE KINASE 20-RELATED"/>
    <property type="match status" value="1"/>
</dbReference>
<dbReference type="Gene3D" id="1.25.40.10">
    <property type="entry name" value="Tetratricopeptide repeat domain"/>
    <property type="match status" value="2"/>
</dbReference>
<dbReference type="PROSITE" id="PS50011">
    <property type="entry name" value="PROTEIN_KINASE_DOM"/>
    <property type="match status" value="1"/>
</dbReference>
<evidence type="ECO:0000256" key="1">
    <source>
        <dbReference type="ARBA" id="ARBA00022679"/>
    </source>
</evidence>
<dbReference type="InterPro" id="IPR000719">
    <property type="entry name" value="Prot_kinase_dom"/>
</dbReference>
<comment type="caution">
    <text evidence="8">The sequence shown here is derived from an EMBL/GenBank/DDBJ whole genome shotgun (WGS) entry which is preliminary data.</text>
</comment>
<dbReference type="InterPro" id="IPR008271">
    <property type="entry name" value="Ser/Thr_kinase_AS"/>
</dbReference>
<feature type="repeat" description="TPR" evidence="5">
    <location>
        <begin position="472"/>
        <end position="505"/>
    </location>
</feature>
<dbReference type="PROSITE" id="PS00108">
    <property type="entry name" value="PROTEIN_KINASE_ST"/>
    <property type="match status" value="1"/>
</dbReference>
<dbReference type="SUPFAM" id="SSF56112">
    <property type="entry name" value="Protein kinase-like (PK-like)"/>
    <property type="match status" value="1"/>
</dbReference>
<evidence type="ECO:0000313" key="9">
    <source>
        <dbReference type="Proteomes" id="UP000267408"/>
    </source>
</evidence>
<evidence type="ECO:0000259" key="7">
    <source>
        <dbReference type="PROSITE" id="PS50011"/>
    </source>
</evidence>
<evidence type="ECO:0000256" key="5">
    <source>
        <dbReference type="PROSITE-ProRule" id="PRU00339"/>
    </source>
</evidence>
<dbReference type="PROSITE" id="PS50005">
    <property type="entry name" value="TPR"/>
    <property type="match status" value="1"/>
</dbReference>
<reference evidence="8 9" key="1">
    <citation type="submission" date="2018-11" db="EMBL/GenBank/DDBJ databases">
        <title>Sequencing the genomes of 1000 actinobacteria strains.</title>
        <authorList>
            <person name="Klenk H.-P."/>
        </authorList>
    </citation>
    <scope>NUCLEOTIDE SEQUENCE [LARGE SCALE GENOMIC DNA]</scope>
    <source>
        <strain evidence="8 9">DSM 44780</strain>
    </source>
</reference>
<name>A0A8G1XD09_9ACTN</name>
<dbReference type="InterPro" id="IPR011990">
    <property type="entry name" value="TPR-like_helical_dom_sf"/>
</dbReference>
<sequence length="1000" mass="108738">MDPAATPGEIFVPRKASGIRTRLVTDGTVTREMPIIGHLGPAYEVFAIQSGGHGEIYFCVPTDEPDPPVAFVCKQIPRQVLLDPVRRRAFLRECVLAVRMTALPGFVSSDILWVGGLPTLVTAAVLPDDDDVANLLDVVNGPQLPVPVAGFLAWAVAESMSTALNVHPEFVHGDLKPENVLVQAGAPLITDFGLASTLRHGWGQDSLPGTPPYLAPEARRPDARLTLATDIYAFGIILRQLLDNCQAADSGPHTAALDLIAELALRCTADAPEQRPIGFAEIAQRLKRTFDESDPAVRRGYGAYQLLAILNITNSVVFPDYESLARIEEWDLLRELIESQPAKERLSSAWHMHGLALTRMGRDFEALKSFETALARARWETEKTGRPMIYGPDEDAIRNIRFDIAVLLVNMGRFREAEDLGRELVADAASDEAARRAKTIVAMALINSGRLDGGEQLLITAMAGEHDEGRLAEGFRALSVLRLQQGRPDAAIEAMQRAVQLTPGRASHHRNLGELLAQLGEPGLAVAAFDHAMQCGDLTQDVLAMRLACAIAADDRKPDSYRAEADRQFGAERVDDAWQAALDILANARELEPAEATALTATGAVGETLNYDELQVEIDDARFYTFDYYTDGDEPDLVADFTARHREMVTTITSAKMRGAPVVCTRCSGCGTEILTNRPVGTAFTCVRCETRSDVSPLLDEPHRELHDAIGQALDMTEEPADGQGRCLVVQPWEPGTDAQIERVHEAARRHGLDPVSPDHAAVVLAFVEGISVGRFTSHHQPIGAIYLCPQGSRHIPRMPPAPVEDYLVEVRKIFGGRVNSSSHQIDYTREDPGGHILADRLDLAAEQVHDDPDVTSRRTTLILLSQLRLNRGQPEIALHLADEAVRLDRTDENAWIAKGYAELVRGDVTAAKESLREAQRDNSASSGATALQATIEYLSGDEDAPFTLARAITLGAIFRPPGGESSAAPAQAAPHDLNRQSSTHPGAATLKKLNDGLYP</sequence>
<keyword evidence="8" id="KW-0723">Serine/threonine-protein kinase</keyword>
<dbReference type="Pfam" id="PF13432">
    <property type="entry name" value="TPR_16"/>
    <property type="match status" value="2"/>
</dbReference>
<keyword evidence="4" id="KW-0067">ATP-binding</keyword>
<accession>A0A8G1XD09</accession>
<evidence type="ECO:0000256" key="2">
    <source>
        <dbReference type="ARBA" id="ARBA00022741"/>
    </source>
</evidence>
<feature type="region of interest" description="Disordered" evidence="6">
    <location>
        <begin position="964"/>
        <end position="1000"/>
    </location>
</feature>
<dbReference type="InterPro" id="IPR019734">
    <property type="entry name" value="TPR_rpt"/>
</dbReference>
<dbReference type="RefSeq" id="WP_123562614.1">
    <property type="nucleotide sequence ID" value="NZ_RJVJ01000002.1"/>
</dbReference>
<dbReference type="PANTHER" id="PTHR43289:SF33">
    <property type="entry name" value="SERINE_THREONINE KINASE 31"/>
    <property type="match status" value="1"/>
</dbReference>
<dbReference type="GO" id="GO:0005524">
    <property type="term" value="F:ATP binding"/>
    <property type="evidence" value="ECO:0007669"/>
    <property type="project" value="UniProtKB-KW"/>
</dbReference>
<keyword evidence="5" id="KW-0802">TPR repeat</keyword>
<dbReference type="OrthoDB" id="9788659at2"/>